<evidence type="ECO:0000313" key="1">
    <source>
        <dbReference type="EMBL" id="GAA1607905.1"/>
    </source>
</evidence>
<reference evidence="1 2" key="1">
    <citation type="journal article" date="2019" name="Int. J. Syst. Evol. Microbiol.">
        <title>The Global Catalogue of Microorganisms (GCM) 10K type strain sequencing project: providing services to taxonomists for standard genome sequencing and annotation.</title>
        <authorList>
            <consortium name="The Broad Institute Genomics Platform"/>
            <consortium name="The Broad Institute Genome Sequencing Center for Infectious Disease"/>
            <person name="Wu L."/>
            <person name="Ma J."/>
        </authorList>
    </citation>
    <scope>NUCLEOTIDE SEQUENCE [LARGE SCALE GENOMIC DNA]</scope>
    <source>
        <strain evidence="1 2">JCM 14969</strain>
    </source>
</reference>
<proteinExistence type="predicted"/>
<gene>
    <name evidence="1" type="ORF">GCM10009789_72910</name>
</gene>
<comment type="caution">
    <text evidence="1">The sequence shown here is derived from an EMBL/GenBank/DDBJ whole genome shotgun (WGS) entry which is preliminary data.</text>
</comment>
<evidence type="ECO:0000313" key="2">
    <source>
        <dbReference type="Proteomes" id="UP001500393"/>
    </source>
</evidence>
<sequence>MTPSAETEILRTVADQWKAAVDAHDPKLVASYFTADAIFQGLHPHSVGPEGVAEYYAAQPLGLTAKYEVLESKRLADDLILGYLTVDFGFVDRPTLTVYLSLVIRQTPEGWLITHYQVSRLA</sequence>
<dbReference type="Proteomes" id="UP001500393">
    <property type="component" value="Unassembled WGS sequence"/>
</dbReference>
<organism evidence="1 2">
    <name type="scientific">Kribbella sancticallisti</name>
    <dbReference type="NCBI Taxonomy" id="460087"/>
    <lineage>
        <taxon>Bacteria</taxon>
        <taxon>Bacillati</taxon>
        <taxon>Actinomycetota</taxon>
        <taxon>Actinomycetes</taxon>
        <taxon>Propionibacteriales</taxon>
        <taxon>Kribbellaceae</taxon>
        <taxon>Kribbella</taxon>
    </lineage>
</organism>
<name>A0ABN2EJ50_9ACTN</name>
<dbReference type="InterPro" id="IPR032710">
    <property type="entry name" value="NTF2-like_dom_sf"/>
</dbReference>
<protein>
    <submittedName>
        <fullName evidence="1">Nuclear transport factor 2 family protein</fullName>
    </submittedName>
</protein>
<dbReference type="RefSeq" id="WP_344221279.1">
    <property type="nucleotide sequence ID" value="NZ_BAAAOS010000056.1"/>
</dbReference>
<dbReference type="Gene3D" id="3.10.450.50">
    <property type="match status" value="1"/>
</dbReference>
<dbReference type="SUPFAM" id="SSF54427">
    <property type="entry name" value="NTF2-like"/>
    <property type="match status" value="1"/>
</dbReference>
<dbReference type="EMBL" id="BAAAOS010000056">
    <property type="protein sequence ID" value="GAA1607905.1"/>
    <property type="molecule type" value="Genomic_DNA"/>
</dbReference>
<keyword evidence="2" id="KW-1185">Reference proteome</keyword>
<accession>A0ABN2EJ50</accession>